<feature type="transmembrane region" description="Helical" evidence="1">
    <location>
        <begin position="197"/>
        <end position="215"/>
    </location>
</feature>
<feature type="transmembrane region" description="Helical" evidence="1">
    <location>
        <begin position="148"/>
        <end position="168"/>
    </location>
</feature>
<gene>
    <name evidence="3" type="ORF">SAMN02910377_01838</name>
</gene>
<keyword evidence="4" id="KW-1185">Reference proteome</keyword>
<dbReference type="Pfam" id="PF02517">
    <property type="entry name" value="Rce1-like"/>
    <property type="match status" value="1"/>
</dbReference>
<feature type="transmembrane region" description="Helical" evidence="1">
    <location>
        <begin position="119"/>
        <end position="141"/>
    </location>
</feature>
<keyword evidence="1" id="KW-0812">Transmembrane</keyword>
<dbReference type="EMBL" id="FNZX01000011">
    <property type="protein sequence ID" value="SEK79658.1"/>
    <property type="molecule type" value="Genomic_DNA"/>
</dbReference>
<evidence type="ECO:0000259" key="2">
    <source>
        <dbReference type="Pfam" id="PF02517"/>
    </source>
</evidence>
<dbReference type="GO" id="GO:0004175">
    <property type="term" value="F:endopeptidase activity"/>
    <property type="evidence" value="ECO:0007669"/>
    <property type="project" value="UniProtKB-ARBA"/>
</dbReference>
<feature type="transmembrane region" description="Helical" evidence="1">
    <location>
        <begin position="76"/>
        <end position="99"/>
    </location>
</feature>
<keyword evidence="1" id="KW-0472">Membrane</keyword>
<proteinExistence type="predicted"/>
<dbReference type="AlphaFoldDB" id="A0A1H7JYK2"/>
<evidence type="ECO:0000313" key="4">
    <source>
        <dbReference type="Proteomes" id="UP000182321"/>
    </source>
</evidence>
<keyword evidence="3" id="KW-0378">Hydrolase</keyword>
<dbReference type="RefSeq" id="WP_074791248.1">
    <property type="nucleotide sequence ID" value="NZ_FNZX01000011.1"/>
</dbReference>
<dbReference type="GO" id="GO:0006508">
    <property type="term" value="P:proteolysis"/>
    <property type="evidence" value="ECO:0007669"/>
    <property type="project" value="UniProtKB-KW"/>
</dbReference>
<evidence type="ECO:0000313" key="3">
    <source>
        <dbReference type="EMBL" id="SEK79658.1"/>
    </source>
</evidence>
<keyword evidence="1" id="KW-1133">Transmembrane helix</keyword>
<evidence type="ECO:0000256" key="1">
    <source>
        <dbReference type="SAM" id="Phobius"/>
    </source>
</evidence>
<protein>
    <submittedName>
        <fullName evidence="3">CAAX protease self-immunity</fullName>
    </submittedName>
</protein>
<dbReference type="Proteomes" id="UP000182321">
    <property type="component" value="Unassembled WGS sequence"/>
</dbReference>
<organism evidence="3 4">
    <name type="scientific">Pseudobutyrivibrio ruminis</name>
    <dbReference type="NCBI Taxonomy" id="46206"/>
    <lineage>
        <taxon>Bacteria</taxon>
        <taxon>Bacillati</taxon>
        <taxon>Bacillota</taxon>
        <taxon>Clostridia</taxon>
        <taxon>Lachnospirales</taxon>
        <taxon>Lachnospiraceae</taxon>
        <taxon>Pseudobutyrivibrio</taxon>
    </lineage>
</organism>
<feature type="transmembrane region" description="Helical" evidence="1">
    <location>
        <begin position="7"/>
        <end position="26"/>
    </location>
</feature>
<dbReference type="InterPro" id="IPR003675">
    <property type="entry name" value="Rce1/LyrA-like_dom"/>
</dbReference>
<dbReference type="GO" id="GO:0080120">
    <property type="term" value="P:CAAX-box protein maturation"/>
    <property type="evidence" value="ECO:0007669"/>
    <property type="project" value="UniProtKB-ARBA"/>
</dbReference>
<name>A0A1H7JYK2_9FIRM</name>
<keyword evidence="3" id="KW-0645">Protease</keyword>
<accession>A0A1H7JYK2</accession>
<feature type="transmembrane region" description="Helical" evidence="1">
    <location>
        <begin position="38"/>
        <end position="56"/>
    </location>
</feature>
<sequence length="216" mass="24991">MIRVVNLKRILAIASFYLINFGLWELLKGYIGPEWDSFLVYVILFPLIIAIFWKEIRSEWKEFSSILKTKSFFVKLLVWLILDLLLTGLLLWGSSYFGWDILPQNNDSVKEQMTVVPTYLTVIQGCIFAPVIEELVFRYAIIGKPKNAVAQVLLFLVSVVMFDCIHIVRPLEFFYYLIPALFLTSFYMTKKNPFISMSLHSVINIVGYISLIVGVL</sequence>
<reference evidence="4" key="1">
    <citation type="submission" date="2016-10" db="EMBL/GenBank/DDBJ databases">
        <authorList>
            <person name="Varghese N."/>
        </authorList>
    </citation>
    <scope>NUCLEOTIDE SEQUENCE [LARGE SCALE GENOMIC DNA]</scope>
    <source>
        <strain evidence="4">ACV-9</strain>
    </source>
</reference>
<feature type="domain" description="CAAX prenyl protease 2/Lysostaphin resistance protein A-like" evidence="2">
    <location>
        <begin position="119"/>
        <end position="206"/>
    </location>
</feature>